<dbReference type="Pfam" id="PF00112">
    <property type="entry name" value="Peptidase_C1"/>
    <property type="match status" value="1"/>
</dbReference>
<accession>A0A6G1SF32</accession>
<dbReference type="PANTHER" id="PTHR12411">
    <property type="entry name" value="CYSTEINE PROTEASE FAMILY C1-RELATED"/>
    <property type="match status" value="1"/>
</dbReference>
<dbReference type="InterPro" id="IPR038765">
    <property type="entry name" value="Papain-like_cys_pep_sf"/>
</dbReference>
<dbReference type="InterPro" id="IPR013128">
    <property type="entry name" value="Peptidase_C1A"/>
</dbReference>
<protein>
    <submittedName>
        <fullName evidence="6">Cathepsin L</fullName>
    </submittedName>
</protein>
<evidence type="ECO:0000256" key="2">
    <source>
        <dbReference type="ARBA" id="ARBA00023157"/>
    </source>
</evidence>
<feature type="domain" description="Peptidase C1A papain C-terminal" evidence="4">
    <location>
        <begin position="124"/>
        <end position="339"/>
    </location>
</feature>
<dbReference type="InterPro" id="IPR025661">
    <property type="entry name" value="Pept_asp_AS"/>
</dbReference>
<dbReference type="GO" id="GO:0008234">
    <property type="term" value="F:cysteine-type peptidase activity"/>
    <property type="evidence" value="ECO:0007669"/>
    <property type="project" value="InterPro"/>
</dbReference>
<reference evidence="6" key="1">
    <citation type="submission" date="2018-10" db="EMBL/GenBank/DDBJ databases">
        <title>Transcriptome assembly of Aceria tosichella (Wheat curl mite) Type 2.</title>
        <authorList>
            <person name="Scully E.D."/>
            <person name="Geib S.M."/>
            <person name="Palmer N.A."/>
            <person name="Gupta A.K."/>
            <person name="Sarath G."/>
            <person name="Tatineni S."/>
        </authorList>
    </citation>
    <scope>NUCLEOTIDE SEQUENCE</scope>
    <source>
        <strain evidence="6">LincolnNE</strain>
    </source>
</reference>
<dbReference type="InterPro" id="IPR039417">
    <property type="entry name" value="Peptidase_C1A_papain-like"/>
</dbReference>
<dbReference type="SMART" id="SM00645">
    <property type="entry name" value="Pept_C1"/>
    <property type="match status" value="1"/>
</dbReference>
<organism evidence="6">
    <name type="scientific">Aceria tosichella</name>
    <name type="common">wheat curl mite</name>
    <dbReference type="NCBI Taxonomy" id="561515"/>
    <lineage>
        <taxon>Eukaryota</taxon>
        <taxon>Metazoa</taxon>
        <taxon>Ecdysozoa</taxon>
        <taxon>Arthropoda</taxon>
        <taxon>Chelicerata</taxon>
        <taxon>Arachnida</taxon>
        <taxon>Acari</taxon>
        <taxon>Acariformes</taxon>
        <taxon>Trombidiformes</taxon>
        <taxon>Prostigmata</taxon>
        <taxon>Eupodina</taxon>
        <taxon>Eriophyoidea</taxon>
        <taxon>Eriophyidae</taxon>
        <taxon>Eriophyinae</taxon>
        <taxon>Aceriini</taxon>
        <taxon>Aceria</taxon>
    </lineage>
</organism>
<evidence type="ECO:0000259" key="4">
    <source>
        <dbReference type="SMART" id="SM00645"/>
    </source>
</evidence>
<evidence type="ECO:0000256" key="1">
    <source>
        <dbReference type="ARBA" id="ARBA00008455"/>
    </source>
</evidence>
<sequence>MKSSFLLLALIGLAAIGELALAKHSNLHEWTQYKKRHGKVYDTLEEDARRFSLYLAAKEQIRQHNANEQASYKMGLSHLSDWTQEEFTQLNGLYHGSANGQRGGSSMGQLYLKTIQNNDSKVLDPIEIDWRQVPNRVTAVKDQGKCASDWAFATTGLLEGLLDLFVPSRKLVSLSAQQLIDCSRNNNKGCHGGTIGSAMDDVSDMNGIESDQDYPYIGAESGSCQFNESKVVMVTPGGIEFRNDDVLLKSFVARNGPIAIGVHVNDNFRHYKSGIFNDATCGHLQNPDHAALIVGFGIDPKEGEYWIVKNSWSTSWGEEGYIRIKRGLCGIGELYFDSL</sequence>
<dbReference type="InterPro" id="IPR000668">
    <property type="entry name" value="Peptidase_C1A_C"/>
</dbReference>
<keyword evidence="2" id="KW-1015">Disulfide bond</keyword>
<name>A0A6G1SF32_9ACAR</name>
<evidence type="ECO:0000313" key="6">
    <source>
        <dbReference type="EMBL" id="MDE48572.1"/>
    </source>
</evidence>
<keyword evidence="3" id="KW-0732">Signal</keyword>
<dbReference type="FunFam" id="3.90.70.10:FF:000332">
    <property type="entry name" value="Cathepsin L1"/>
    <property type="match status" value="1"/>
</dbReference>
<gene>
    <name evidence="6" type="primary">CATL_14</name>
    <name evidence="6" type="ORF">g.12697</name>
</gene>
<dbReference type="CDD" id="cd02248">
    <property type="entry name" value="Peptidase_C1A"/>
    <property type="match status" value="1"/>
</dbReference>
<dbReference type="SUPFAM" id="SSF54001">
    <property type="entry name" value="Cysteine proteinases"/>
    <property type="match status" value="1"/>
</dbReference>
<feature type="domain" description="Cathepsin propeptide inhibitor" evidence="5">
    <location>
        <begin position="30"/>
        <end position="87"/>
    </location>
</feature>
<dbReference type="InterPro" id="IPR013201">
    <property type="entry name" value="Prot_inhib_I29"/>
</dbReference>
<dbReference type="PRINTS" id="PR00705">
    <property type="entry name" value="PAPAIN"/>
</dbReference>
<comment type="similarity">
    <text evidence="1">Belongs to the peptidase C1 family.</text>
</comment>
<feature type="signal peptide" evidence="3">
    <location>
        <begin position="1"/>
        <end position="22"/>
    </location>
</feature>
<dbReference type="Pfam" id="PF08246">
    <property type="entry name" value="Inhibitor_I29"/>
    <property type="match status" value="1"/>
</dbReference>
<evidence type="ECO:0000256" key="3">
    <source>
        <dbReference type="SAM" id="SignalP"/>
    </source>
</evidence>
<dbReference type="GO" id="GO:0006508">
    <property type="term" value="P:proteolysis"/>
    <property type="evidence" value="ECO:0007669"/>
    <property type="project" value="InterPro"/>
</dbReference>
<dbReference type="PROSITE" id="PS00640">
    <property type="entry name" value="THIOL_PROTEASE_ASN"/>
    <property type="match status" value="1"/>
</dbReference>
<dbReference type="Gene3D" id="3.90.70.10">
    <property type="entry name" value="Cysteine proteinases"/>
    <property type="match status" value="1"/>
</dbReference>
<evidence type="ECO:0000259" key="5">
    <source>
        <dbReference type="SMART" id="SM00848"/>
    </source>
</evidence>
<dbReference type="AlphaFoldDB" id="A0A6G1SF32"/>
<dbReference type="SMART" id="SM00848">
    <property type="entry name" value="Inhibitor_I29"/>
    <property type="match status" value="1"/>
</dbReference>
<feature type="chain" id="PRO_5026203106" evidence="3">
    <location>
        <begin position="23"/>
        <end position="339"/>
    </location>
</feature>
<dbReference type="EMBL" id="GGYP01003801">
    <property type="protein sequence ID" value="MDE48572.1"/>
    <property type="molecule type" value="Transcribed_RNA"/>
</dbReference>
<proteinExistence type="inferred from homology"/>